<sequence length="126" mass="14490">MTETRLPRLSLHISFYRTSYKTNWSESLDCSSWWGRLNNIGASAATWFESPGSLLLMTLLNPSLSAVYSTFRKTQYHPGTHRFLSQILYHQLTRGGTDSYPIHLRIRSRRNKVLEVVPLEDSEVSG</sequence>
<keyword evidence="2" id="KW-1185">Reference proteome</keyword>
<dbReference type="EMBL" id="BMAO01024625">
    <property type="protein sequence ID" value="GFQ96605.1"/>
    <property type="molecule type" value="Genomic_DNA"/>
</dbReference>
<comment type="caution">
    <text evidence="1">The sequence shown here is derived from an EMBL/GenBank/DDBJ whole genome shotgun (WGS) entry which is preliminary data.</text>
</comment>
<dbReference type="AlphaFoldDB" id="A0A8X6L3Q3"/>
<organism evidence="1 2">
    <name type="scientific">Trichonephila clavata</name>
    <name type="common">Joro spider</name>
    <name type="synonym">Nephila clavata</name>
    <dbReference type="NCBI Taxonomy" id="2740835"/>
    <lineage>
        <taxon>Eukaryota</taxon>
        <taxon>Metazoa</taxon>
        <taxon>Ecdysozoa</taxon>
        <taxon>Arthropoda</taxon>
        <taxon>Chelicerata</taxon>
        <taxon>Arachnida</taxon>
        <taxon>Araneae</taxon>
        <taxon>Araneomorphae</taxon>
        <taxon>Entelegynae</taxon>
        <taxon>Araneoidea</taxon>
        <taxon>Nephilidae</taxon>
        <taxon>Trichonephila</taxon>
    </lineage>
</organism>
<name>A0A8X6L3Q3_TRICU</name>
<protein>
    <submittedName>
        <fullName evidence="1">Uncharacterized protein</fullName>
    </submittedName>
</protein>
<gene>
    <name evidence="1" type="ORF">TNCT_4281</name>
</gene>
<evidence type="ECO:0000313" key="1">
    <source>
        <dbReference type="EMBL" id="GFQ96605.1"/>
    </source>
</evidence>
<proteinExistence type="predicted"/>
<dbReference type="Proteomes" id="UP000887116">
    <property type="component" value="Unassembled WGS sequence"/>
</dbReference>
<accession>A0A8X6L3Q3</accession>
<reference evidence="1" key="1">
    <citation type="submission" date="2020-07" db="EMBL/GenBank/DDBJ databases">
        <title>Multicomponent nature underlies the extraordinary mechanical properties of spider dragline silk.</title>
        <authorList>
            <person name="Kono N."/>
            <person name="Nakamura H."/>
            <person name="Mori M."/>
            <person name="Yoshida Y."/>
            <person name="Ohtoshi R."/>
            <person name="Malay A.D."/>
            <person name="Moran D.A.P."/>
            <person name="Tomita M."/>
            <person name="Numata K."/>
            <person name="Arakawa K."/>
        </authorList>
    </citation>
    <scope>NUCLEOTIDE SEQUENCE</scope>
</reference>
<evidence type="ECO:0000313" key="2">
    <source>
        <dbReference type="Proteomes" id="UP000887116"/>
    </source>
</evidence>